<dbReference type="SUPFAM" id="SSF51735">
    <property type="entry name" value="NAD(P)-binding Rossmann-fold domains"/>
    <property type="match status" value="1"/>
</dbReference>
<feature type="binding site" evidence="8">
    <location>
        <position position="233"/>
    </location>
    <ligand>
        <name>shikimate</name>
        <dbReference type="ChEBI" id="CHEBI:36208"/>
    </ligand>
</feature>
<dbReference type="HAMAP" id="MF_00222">
    <property type="entry name" value="Shikimate_DH_AroE"/>
    <property type="match status" value="1"/>
</dbReference>
<reference evidence="11" key="1">
    <citation type="submission" date="2007-07" db="EMBL/GenBank/DDBJ databases">
        <title>Complete genome sequence of Campylobacter hominis ATCC BAA-381, a commensal isolated from the human gastrointestinal tract.</title>
        <authorList>
            <person name="Fouts D.E."/>
            <person name="Mongodin E.F."/>
            <person name="Puiu D."/>
            <person name="Sebastian Y."/>
            <person name="Miller W.G."/>
            <person name="Mandrell R.E."/>
            <person name="Nelson K.E."/>
        </authorList>
    </citation>
    <scope>NUCLEOTIDE SEQUENCE [LARGE SCALE GENOMIC DNA]</scope>
    <source>
        <strain evidence="11">ATCC BAA-381 / LMG 19568 / NCTC 13146 / CH001A</strain>
    </source>
</reference>
<sequence>MKKFAVFGNPISHSISPRLHNNAILGLSLDAFYGRVLLNDGKDLRDNFLKLKLNAANITLPFKIDAFRISDFKSKAADKIGSVNTLVYKNEKFYGYNTDAFGFWRAVSKIGNFKNAVILGAGGTTRAISYILHENGVKFDILNRSDKSNENFECENFYTYENFDTKDYDLIINSTSAGLKDENLPAPKEILDEILNRAKLAFDVIYGKVTPFLNLAEKYGLKTSDGAQMLVFQAVLALNLFYDNTLNETRILKFMNEALKLK</sequence>
<evidence type="ECO:0000256" key="4">
    <source>
        <dbReference type="ARBA" id="ARBA00022857"/>
    </source>
</evidence>
<feature type="binding site" evidence="8">
    <location>
        <position position="226"/>
    </location>
    <ligand>
        <name>NADP(+)</name>
        <dbReference type="ChEBI" id="CHEBI:58349"/>
    </ligand>
</feature>
<evidence type="ECO:0000256" key="7">
    <source>
        <dbReference type="ARBA" id="ARBA00049442"/>
    </source>
</evidence>
<evidence type="ECO:0000313" key="11">
    <source>
        <dbReference type="Proteomes" id="UP000002407"/>
    </source>
</evidence>
<keyword evidence="5 8" id="KW-0560">Oxidoreductase</keyword>
<evidence type="ECO:0000256" key="5">
    <source>
        <dbReference type="ARBA" id="ARBA00023002"/>
    </source>
</evidence>
<dbReference type="NCBIfam" id="TIGR00507">
    <property type="entry name" value="aroE"/>
    <property type="match status" value="1"/>
</dbReference>
<feature type="binding site" evidence="8">
    <location>
        <position position="84"/>
    </location>
    <ligand>
        <name>shikimate</name>
        <dbReference type="ChEBI" id="CHEBI:36208"/>
    </ligand>
</feature>
<dbReference type="CDD" id="cd01065">
    <property type="entry name" value="NAD_bind_Shikimate_DH"/>
    <property type="match status" value="1"/>
</dbReference>
<comment type="pathway">
    <text evidence="1 8">Metabolic intermediate biosynthesis; chorismate biosynthesis; chorismate from D-erythrose 4-phosphate and phosphoenolpyruvate: step 4/7.</text>
</comment>
<proteinExistence type="inferred from homology"/>
<comment type="caution">
    <text evidence="8">Lacks conserved residue(s) required for the propagation of feature annotation.</text>
</comment>
<comment type="function">
    <text evidence="8">Involved in the biosynthesis of the chorismate, which leads to the biosynthesis of aromatic amino acids. Catalyzes the reversible NADPH linked reduction of 3-dehydroshikimate (DHSA) to yield shikimate (SA).</text>
</comment>
<protein>
    <recommendedName>
        <fullName evidence="2 8">Shikimate dehydrogenase (NADP(+))</fullName>
        <shortName evidence="8">SDH</shortName>
        <ecNumber evidence="2 8">1.1.1.25</ecNumber>
    </recommendedName>
</protein>
<keyword evidence="11" id="KW-1185">Reference proteome</keyword>
<feature type="binding site" evidence="8">
    <location>
        <position position="99"/>
    </location>
    <ligand>
        <name>shikimate</name>
        <dbReference type="ChEBI" id="CHEBI:36208"/>
    </ligand>
</feature>
<dbReference type="InterPro" id="IPR036291">
    <property type="entry name" value="NAD(P)-bd_dom_sf"/>
</dbReference>
<dbReference type="HOGENOM" id="CLU_044063_2_0_7"/>
<feature type="domain" description="Shikimate dehydrogenase substrate binding N-terminal" evidence="9">
    <location>
        <begin position="6"/>
        <end position="86"/>
    </location>
</feature>
<feature type="binding site" evidence="8">
    <location>
        <position position="204"/>
    </location>
    <ligand>
        <name>NADP(+)</name>
        <dbReference type="ChEBI" id="CHEBI:58349"/>
    </ligand>
</feature>
<dbReference type="NCBIfam" id="NF001316">
    <property type="entry name" value="PRK00258.2-5"/>
    <property type="match status" value="1"/>
</dbReference>
<keyword evidence="3 8" id="KW-0028">Amino-acid biosynthesis</keyword>
<dbReference type="Pfam" id="PF08501">
    <property type="entry name" value="Shikimate_dh_N"/>
    <property type="match status" value="1"/>
</dbReference>
<keyword evidence="4 8" id="KW-0521">NADP</keyword>
<feature type="binding site" evidence="8">
    <location>
        <begin position="14"/>
        <end position="16"/>
    </location>
    <ligand>
        <name>shikimate</name>
        <dbReference type="ChEBI" id="CHEBI:36208"/>
    </ligand>
</feature>
<dbReference type="GO" id="GO:0004764">
    <property type="term" value="F:shikimate 3-dehydrogenase (NADP+) activity"/>
    <property type="evidence" value="ECO:0007669"/>
    <property type="project" value="UniProtKB-UniRule"/>
</dbReference>
<dbReference type="UniPathway" id="UPA00053">
    <property type="reaction ID" value="UER00087"/>
</dbReference>
<evidence type="ECO:0000256" key="2">
    <source>
        <dbReference type="ARBA" id="ARBA00012962"/>
    </source>
</evidence>
<dbReference type="eggNOG" id="COG0169">
    <property type="taxonomic scope" value="Bacteria"/>
</dbReference>
<organism evidence="10 11">
    <name type="scientific">Campylobacter hominis (strain ATCC BAA-381 / DSM 21671 / CCUG 45161 / LMG 19568 / NCTC 13146 / CH001A)</name>
    <dbReference type="NCBI Taxonomy" id="360107"/>
    <lineage>
        <taxon>Bacteria</taxon>
        <taxon>Pseudomonadati</taxon>
        <taxon>Campylobacterota</taxon>
        <taxon>Epsilonproteobacteria</taxon>
        <taxon>Campylobacterales</taxon>
        <taxon>Campylobacteraceae</taxon>
        <taxon>Campylobacter</taxon>
    </lineage>
</organism>
<dbReference type="GO" id="GO:0050661">
    <property type="term" value="F:NADP binding"/>
    <property type="evidence" value="ECO:0007669"/>
    <property type="project" value="InterPro"/>
</dbReference>
<keyword evidence="6 8" id="KW-0057">Aromatic amino acid biosynthesis</keyword>
<dbReference type="GO" id="GO:0009423">
    <property type="term" value="P:chorismate biosynthetic process"/>
    <property type="evidence" value="ECO:0007669"/>
    <property type="project" value="UniProtKB-UniRule"/>
</dbReference>
<dbReference type="EC" id="1.1.1.25" evidence="2 8"/>
<comment type="catalytic activity">
    <reaction evidence="7 8">
        <text>shikimate + NADP(+) = 3-dehydroshikimate + NADPH + H(+)</text>
        <dbReference type="Rhea" id="RHEA:17737"/>
        <dbReference type="ChEBI" id="CHEBI:15378"/>
        <dbReference type="ChEBI" id="CHEBI:16630"/>
        <dbReference type="ChEBI" id="CHEBI:36208"/>
        <dbReference type="ChEBI" id="CHEBI:57783"/>
        <dbReference type="ChEBI" id="CHEBI:58349"/>
        <dbReference type="EC" id="1.1.1.25"/>
    </reaction>
</comment>
<dbReference type="STRING" id="360107.CHAB381_1649"/>
<dbReference type="GO" id="GO:0009073">
    <property type="term" value="P:aromatic amino acid family biosynthetic process"/>
    <property type="evidence" value="ECO:0007669"/>
    <property type="project" value="UniProtKB-KW"/>
</dbReference>
<dbReference type="Gene3D" id="3.40.50.720">
    <property type="entry name" value="NAD(P)-binding Rossmann-like Domain"/>
    <property type="match status" value="1"/>
</dbReference>
<dbReference type="KEGG" id="cha:CHAB381_1649"/>
<gene>
    <name evidence="8 10" type="primary">aroE</name>
    <name evidence="10" type="ordered locus">CHAB381_1649</name>
</gene>
<dbReference type="PANTHER" id="PTHR21089:SF1">
    <property type="entry name" value="BIFUNCTIONAL 3-DEHYDROQUINATE DEHYDRATASE_SHIKIMATE DEHYDROGENASE, CHLOROPLASTIC"/>
    <property type="match status" value="1"/>
</dbReference>
<accession>A7I3T1</accession>
<evidence type="ECO:0000256" key="8">
    <source>
        <dbReference type="HAMAP-Rule" id="MF_00222"/>
    </source>
</evidence>
<dbReference type="GO" id="GO:0019632">
    <property type="term" value="P:shikimate metabolic process"/>
    <property type="evidence" value="ECO:0007669"/>
    <property type="project" value="InterPro"/>
</dbReference>
<feature type="binding site" evidence="8">
    <location>
        <position position="59"/>
    </location>
    <ligand>
        <name>shikimate</name>
        <dbReference type="ChEBI" id="CHEBI:36208"/>
    </ligand>
</feature>
<evidence type="ECO:0000256" key="6">
    <source>
        <dbReference type="ARBA" id="ARBA00023141"/>
    </source>
</evidence>
<dbReference type="EMBL" id="CP000776">
    <property type="protein sequence ID" value="ABS51751.1"/>
    <property type="molecule type" value="Genomic_DNA"/>
</dbReference>
<name>A7I3T1_CAMHC</name>
<dbReference type="RefSeq" id="WP_012109478.1">
    <property type="nucleotide sequence ID" value="NC_009714.1"/>
</dbReference>
<dbReference type="GO" id="GO:0008652">
    <property type="term" value="P:amino acid biosynthetic process"/>
    <property type="evidence" value="ECO:0007669"/>
    <property type="project" value="UniProtKB-KW"/>
</dbReference>
<dbReference type="SUPFAM" id="SSF53223">
    <property type="entry name" value="Aminoacid dehydrogenase-like, N-terminal domain"/>
    <property type="match status" value="1"/>
</dbReference>
<comment type="similarity">
    <text evidence="8">Belongs to the shikimate dehydrogenase family.</text>
</comment>
<dbReference type="InterPro" id="IPR013708">
    <property type="entry name" value="Shikimate_DH-bd_N"/>
</dbReference>
<evidence type="ECO:0000259" key="9">
    <source>
        <dbReference type="Pfam" id="PF08501"/>
    </source>
</evidence>
<dbReference type="Proteomes" id="UP000002407">
    <property type="component" value="Chromosome"/>
</dbReference>
<dbReference type="GO" id="GO:0005829">
    <property type="term" value="C:cytosol"/>
    <property type="evidence" value="ECO:0007669"/>
    <property type="project" value="TreeGrafter"/>
</dbReference>
<evidence type="ECO:0000313" key="10">
    <source>
        <dbReference type="EMBL" id="ABS51751.1"/>
    </source>
</evidence>
<feature type="binding site" evidence="8">
    <location>
        <position position="206"/>
    </location>
    <ligand>
        <name>shikimate</name>
        <dbReference type="ChEBI" id="CHEBI:36208"/>
    </ligand>
</feature>
<feature type="active site" description="Proton acceptor" evidence="8">
    <location>
        <position position="63"/>
    </location>
</feature>
<dbReference type="OrthoDB" id="9792692at2"/>
<evidence type="ECO:0000256" key="1">
    <source>
        <dbReference type="ARBA" id="ARBA00004871"/>
    </source>
</evidence>
<evidence type="ECO:0000256" key="3">
    <source>
        <dbReference type="ARBA" id="ARBA00022605"/>
    </source>
</evidence>
<dbReference type="PANTHER" id="PTHR21089">
    <property type="entry name" value="SHIKIMATE DEHYDROGENASE"/>
    <property type="match status" value="1"/>
</dbReference>
<comment type="subunit">
    <text evidence="8">Homodimer.</text>
</comment>
<dbReference type="Gene3D" id="3.40.50.10860">
    <property type="entry name" value="Leucine Dehydrogenase, chain A, domain 1"/>
    <property type="match status" value="1"/>
</dbReference>
<dbReference type="InterPro" id="IPR046346">
    <property type="entry name" value="Aminoacid_DH-like_N_sf"/>
</dbReference>
<dbReference type="AlphaFoldDB" id="A7I3T1"/>
<dbReference type="InterPro" id="IPR022893">
    <property type="entry name" value="Shikimate_DH_fam"/>
</dbReference>
<dbReference type="InterPro" id="IPR011342">
    <property type="entry name" value="Shikimate_DH"/>
</dbReference>